<dbReference type="KEGG" id="spaa:SPAPADRAFT_58980"/>
<feature type="region of interest" description="Disordered" evidence="9">
    <location>
        <begin position="197"/>
        <end position="245"/>
    </location>
</feature>
<dbReference type="OMA" id="RSGNRYM"/>
<accession>G3AEU6</accession>
<dbReference type="GO" id="GO:0005789">
    <property type="term" value="C:endoplasmic reticulum membrane"/>
    <property type="evidence" value="ECO:0007669"/>
    <property type="project" value="UniProtKB-SubCell"/>
</dbReference>
<dbReference type="RefSeq" id="XP_007373188.1">
    <property type="nucleotide sequence ID" value="XM_007373126.1"/>
</dbReference>
<comment type="caution">
    <text evidence="8">Lacks conserved residue(s) required for the propagation of feature annotation.</text>
</comment>
<evidence type="ECO:0000256" key="3">
    <source>
        <dbReference type="ARBA" id="ARBA00022448"/>
    </source>
</evidence>
<comment type="function">
    <text evidence="8">Functions as a zinc transporter.</text>
</comment>
<feature type="transmembrane region" description="Helical" evidence="8">
    <location>
        <begin position="27"/>
        <end position="45"/>
    </location>
</feature>
<organism evidence="12">
    <name type="scientific">Spathaspora passalidarum (strain NRRL Y-27907 / 11-Y1)</name>
    <dbReference type="NCBI Taxonomy" id="619300"/>
    <lineage>
        <taxon>Eukaryota</taxon>
        <taxon>Fungi</taxon>
        <taxon>Dikarya</taxon>
        <taxon>Ascomycota</taxon>
        <taxon>Saccharomycotina</taxon>
        <taxon>Pichiomycetes</taxon>
        <taxon>Debaryomycetaceae</taxon>
        <taxon>Spathaspora</taxon>
    </lineage>
</organism>
<dbReference type="Gene3D" id="1.20.1510.10">
    <property type="entry name" value="Cation efflux protein transmembrane domain"/>
    <property type="match status" value="1"/>
</dbReference>
<evidence type="ECO:0000256" key="2">
    <source>
        <dbReference type="ARBA" id="ARBA00008873"/>
    </source>
</evidence>
<evidence type="ECO:0000256" key="9">
    <source>
        <dbReference type="SAM" id="MobiDB-lite"/>
    </source>
</evidence>
<dbReference type="GeneID" id="18872705"/>
<dbReference type="Pfam" id="PF01545">
    <property type="entry name" value="Cation_efflux"/>
    <property type="match status" value="1"/>
</dbReference>
<keyword evidence="12" id="KW-1185">Reference proteome</keyword>
<dbReference type="PANTHER" id="PTHR45755">
    <property type="match status" value="1"/>
</dbReference>
<dbReference type="AlphaFoldDB" id="G3AEU6"/>
<feature type="transmembrane region" description="Helical" evidence="8">
    <location>
        <begin position="5"/>
        <end position="21"/>
    </location>
</feature>
<dbReference type="PANTHER" id="PTHR45755:SF4">
    <property type="entry name" value="ZINC TRANSPORTER 7"/>
    <property type="match status" value="1"/>
</dbReference>
<evidence type="ECO:0000256" key="7">
    <source>
        <dbReference type="ARBA" id="ARBA00023136"/>
    </source>
</evidence>
<keyword evidence="7 8" id="KW-0472">Membrane</keyword>
<feature type="transmembrane region" description="Helical" evidence="8">
    <location>
        <begin position="171"/>
        <end position="189"/>
    </location>
</feature>
<comment type="subcellular location">
    <subcellularLocation>
        <location evidence="8">Endoplasmic reticulum membrane</location>
        <topology evidence="8">Multi-pass membrane protein</topology>
    </subcellularLocation>
    <subcellularLocation>
        <location evidence="1">Membrane</location>
        <topology evidence="1">Multi-pass membrane protein</topology>
    </subcellularLocation>
</comment>
<keyword evidence="6 8" id="KW-0406">Ion transport</keyword>
<dbReference type="OrthoDB" id="78669at2759"/>
<evidence type="ECO:0000313" key="11">
    <source>
        <dbReference type="EMBL" id="EGW35776.1"/>
    </source>
</evidence>
<feature type="transmembrane region" description="Helical" evidence="8">
    <location>
        <begin position="52"/>
        <end position="71"/>
    </location>
</feature>
<evidence type="ECO:0000256" key="1">
    <source>
        <dbReference type="ARBA" id="ARBA00004141"/>
    </source>
</evidence>
<dbReference type="InterPro" id="IPR058533">
    <property type="entry name" value="Cation_efflux_TM"/>
</dbReference>
<dbReference type="InterPro" id="IPR002524">
    <property type="entry name" value="Cation_efflux"/>
</dbReference>
<proteinExistence type="inferred from homology"/>
<feature type="transmembrane region" description="Helical" evidence="8">
    <location>
        <begin position="134"/>
        <end position="156"/>
    </location>
</feature>
<comment type="similarity">
    <text evidence="2 8">Belongs to the cation diffusion facilitator (CDF) transporter (TC 2.A.4) family. SLC30A subfamily.</text>
</comment>
<protein>
    <recommendedName>
        <fullName evidence="8">Zinc transporter</fullName>
    </recommendedName>
</protein>
<keyword evidence="4 8" id="KW-0812">Transmembrane</keyword>
<feature type="domain" description="Cation efflux protein transmembrane" evidence="10">
    <location>
        <begin position="78"/>
        <end position="310"/>
    </location>
</feature>
<dbReference type="EMBL" id="GL996499">
    <property type="protein sequence ID" value="EGW35776.1"/>
    <property type="molecule type" value="Genomic_DNA"/>
</dbReference>
<evidence type="ECO:0000259" key="10">
    <source>
        <dbReference type="Pfam" id="PF01545"/>
    </source>
</evidence>
<dbReference type="InterPro" id="IPR027469">
    <property type="entry name" value="Cation_efflux_TMD_sf"/>
</dbReference>
<sequence length="397" mass="44197">MEKSIIVGVIIISGAALSLYNPQQLSYSMMGVNVATIFVTIISLSQFQMRDSFISPLFVSILSIILEYIVIEMSPSPVQFLYSFRSKSLGLLSDSLHMALDCMSLAIGLVAGVIAKHEIDPNGKYPFGLRNFEILAGFTNGSLLVGISGTIMFEAIGRLLNPVHLQKTNELIVVSVMGLLVNLVGIFAFNHGHAHGHGHSHGHSHSHAPVVESEHEHEHEHKHNHSHETQHSHSHSHSHPHDDEHMNDNMRGIFLHIMADALGSVGVVISTILTKLFDWQGFDPISSIIIAMAIFVSAVPLIKSTASTLLLQITKTREDKIRNVLREISEIRGVRSFASPRFWPNSSNSISGYIHIQIYRGENGSFIKRQCEKIFKNADIDVMIQIENDYDDCWCRK</sequence>
<dbReference type="InterPro" id="IPR045316">
    <property type="entry name" value="Msc2-like"/>
</dbReference>
<name>G3AEU6_SPAPN</name>
<feature type="transmembrane region" description="Helical" evidence="8">
    <location>
        <begin position="285"/>
        <end position="302"/>
    </location>
</feature>
<dbReference type="GO" id="GO:0031410">
    <property type="term" value="C:cytoplasmic vesicle"/>
    <property type="evidence" value="ECO:0007669"/>
    <property type="project" value="TreeGrafter"/>
</dbReference>
<reference evidence="11 12" key="1">
    <citation type="journal article" date="2011" name="Proc. Natl. Acad. Sci. U.S.A.">
        <title>Comparative genomics of xylose-fermenting fungi for enhanced biofuel production.</title>
        <authorList>
            <person name="Wohlbach D.J."/>
            <person name="Kuo A."/>
            <person name="Sato T.K."/>
            <person name="Potts K.M."/>
            <person name="Salamov A.A."/>
            <person name="LaButti K.M."/>
            <person name="Sun H."/>
            <person name="Clum A."/>
            <person name="Pangilinan J.L."/>
            <person name="Lindquist E.A."/>
            <person name="Lucas S."/>
            <person name="Lapidus A."/>
            <person name="Jin M."/>
            <person name="Gunawan C."/>
            <person name="Balan V."/>
            <person name="Dale B.E."/>
            <person name="Jeffries T.W."/>
            <person name="Zinkel R."/>
            <person name="Barry K.W."/>
            <person name="Grigoriev I.V."/>
            <person name="Gasch A.P."/>
        </authorList>
    </citation>
    <scope>NUCLEOTIDE SEQUENCE [LARGE SCALE GENOMIC DNA]</scope>
    <source>
        <strain evidence="12">NRRL Y-27907 / 11-Y1</strain>
    </source>
</reference>
<dbReference type="GO" id="GO:0005385">
    <property type="term" value="F:zinc ion transmembrane transporter activity"/>
    <property type="evidence" value="ECO:0007669"/>
    <property type="project" value="UniProtKB-UniRule"/>
</dbReference>
<evidence type="ECO:0000256" key="8">
    <source>
        <dbReference type="RuleBase" id="RU369017"/>
    </source>
</evidence>
<dbReference type="GO" id="GO:0006882">
    <property type="term" value="P:intracellular zinc ion homeostasis"/>
    <property type="evidence" value="ECO:0007669"/>
    <property type="project" value="InterPro"/>
</dbReference>
<evidence type="ECO:0000256" key="4">
    <source>
        <dbReference type="ARBA" id="ARBA00022692"/>
    </source>
</evidence>
<dbReference type="GO" id="GO:1904257">
    <property type="term" value="P:zinc ion import into Golgi lumen"/>
    <property type="evidence" value="ECO:0007669"/>
    <property type="project" value="TreeGrafter"/>
</dbReference>
<evidence type="ECO:0000256" key="5">
    <source>
        <dbReference type="ARBA" id="ARBA00022989"/>
    </source>
</evidence>
<keyword evidence="8" id="KW-0256">Endoplasmic reticulum</keyword>
<dbReference type="NCBIfam" id="TIGR01297">
    <property type="entry name" value="CDF"/>
    <property type="match status" value="1"/>
</dbReference>
<dbReference type="SUPFAM" id="SSF161111">
    <property type="entry name" value="Cation efflux protein transmembrane domain-like"/>
    <property type="match status" value="1"/>
</dbReference>
<dbReference type="HOGENOM" id="CLU_013430_11_1_1"/>
<feature type="transmembrane region" description="Helical" evidence="8">
    <location>
        <begin position="253"/>
        <end position="273"/>
    </location>
</feature>
<dbReference type="GO" id="GO:0005794">
    <property type="term" value="C:Golgi apparatus"/>
    <property type="evidence" value="ECO:0007669"/>
    <property type="project" value="TreeGrafter"/>
</dbReference>
<keyword evidence="3 8" id="KW-0813">Transport</keyword>
<dbReference type="eggNOG" id="KOG1484">
    <property type="taxonomic scope" value="Eukaryota"/>
</dbReference>
<dbReference type="Proteomes" id="UP000000709">
    <property type="component" value="Unassembled WGS sequence"/>
</dbReference>
<feature type="compositionally biased region" description="Basic residues" evidence="9">
    <location>
        <begin position="197"/>
        <end position="206"/>
    </location>
</feature>
<keyword evidence="5 8" id="KW-1133">Transmembrane helix</keyword>
<dbReference type="InParanoid" id="G3AEU6"/>
<feature type="transmembrane region" description="Helical" evidence="8">
    <location>
        <begin position="91"/>
        <end position="114"/>
    </location>
</feature>
<feature type="compositionally biased region" description="Basic and acidic residues" evidence="9">
    <location>
        <begin position="212"/>
        <end position="231"/>
    </location>
</feature>
<evidence type="ECO:0000256" key="6">
    <source>
        <dbReference type="ARBA" id="ARBA00023065"/>
    </source>
</evidence>
<gene>
    <name evidence="11" type="ORF">SPAPADRAFT_58980</name>
</gene>
<evidence type="ECO:0000313" key="12">
    <source>
        <dbReference type="Proteomes" id="UP000000709"/>
    </source>
</evidence>
<dbReference type="STRING" id="619300.G3AEU6"/>